<evidence type="ECO:0000256" key="1">
    <source>
        <dbReference type="ARBA" id="ARBA00005329"/>
    </source>
</evidence>
<dbReference type="Gene3D" id="2.40.180.10">
    <property type="entry name" value="Catalase core domain"/>
    <property type="match status" value="1"/>
</dbReference>
<reference evidence="9 10" key="1">
    <citation type="journal article" date="2021" name="Elife">
        <title>Chloroplast acquisition without the gene transfer in kleptoplastic sea slugs, Plakobranchus ocellatus.</title>
        <authorList>
            <person name="Maeda T."/>
            <person name="Takahashi S."/>
            <person name="Yoshida T."/>
            <person name="Shimamura S."/>
            <person name="Takaki Y."/>
            <person name="Nagai Y."/>
            <person name="Toyoda A."/>
            <person name="Suzuki Y."/>
            <person name="Arimoto A."/>
            <person name="Ishii H."/>
            <person name="Satoh N."/>
            <person name="Nishiyama T."/>
            <person name="Hasebe M."/>
            <person name="Maruyama T."/>
            <person name="Minagawa J."/>
            <person name="Obokata J."/>
            <person name="Shigenobu S."/>
        </authorList>
    </citation>
    <scope>NUCLEOTIDE SEQUENCE [LARGE SCALE GENOMIC DNA]</scope>
</reference>
<dbReference type="Proteomes" id="UP000735302">
    <property type="component" value="Unassembled WGS sequence"/>
</dbReference>
<comment type="similarity">
    <text evidence="1">Belongs to the catalase family.</text>
</comment>
<evidence type="ECO:0000256" key="2">
    <source>
        <dbReference type="ARBA" id="ARBA00022559"/>
    </source>
</evidence>
<sequence>MRNYQRDGPQCVDDNQGGAPNYYPNSFSGPQDQSDKVESTFKLTGDVGRYPTHDEDNFSQTGIFWRKVLTPETRARLVENIAGHLKDAQDFIQKRAVNNFAQANADFGQALRTALAQHAAPSANHSAHL</sequence>
<feature type="domain" description="Catalase immune-responsive" evidence="8">
    <location>
        <begin position="53"/>
        <end position="115"/>
    </location>
</feature>
<dbReference type="GO" id="GO:0020037">
    <property type="term" value="F:heme binding"/>
    <property type="evidence" value="ECO:0007669"/>
    <property type="project" value="InterPro"/>
</dbReference>
<evidence type="ECO:0000256" key="6">
    <source>
        <dbReference type="ARBA" id="ARBA00023004"/>
    </source>
</evidence>
<dbReference type="GO" id="GO:0005739">
    <property type="term" value="C:mitochondrion"/>
    <property type="evidence" value="ECO:0007669"/>
    <property type="project" value="TreeGrafter"/>
</dbReference>
<dbReference type="InterPro" id="IPR018028">
    <property type="entry name" value="Catalase"/>
</dbReference>
<gene>
    <name evidence="9" type="ORF">PoB_002815300</name>
</gene>
<keyword evidence="10" id="KW-1185">Reference proteome</keyword>
<dbReference type="GO" id="GO:0046872">
    <property type="term" value="F:metal ion binding"/>
    <property type="evidence" value="ECO:0007669"/>
    <property type="project" value="UniProtKB-KW"/>
</dbReference>
<dbReference type="PANTHER" id="PTHR11465">
    <property type="entry name" value="CATALASE"/>
    <property type="match status" value="1"/>
</dbReference>
<evidence type="ECO:0000259" key="8">
    <source>
        <dbReference type="Pfam" id="PF06628"/>
    </source>
</evidence>
<comment type="caution">
    <text evidence="9">The sequence shown here is derived from an EMBL/GenBank/DDBJ whole genome shotgun (WGS) entry which is preliminary data.</text>
</comment>
<dbReference type="PANTHER" id="PTHR11465:SF9">
    <property type="entry name" value="CATALASE"/>
    <property type="match status" value="1"/>
</dbReference>
<keyword evidence="3" id="KW-0349">Heme</keyword>
<evidence type="ECO:0000256" key="7">
    <source>
        <dbReference type="SAM" id="MobiDB-lite"/>
    </source>
</evidence>
<dbReference type="SUPFAM" id="SSF56634">
    <property type="entry name" value="Heme-dependent catalase-like"/>
    <property type="match status" value="1"/>
</dbReference>
<feature type="compositionally biased region" description="Polar residues" evidence="7">
    <location>
        <begin position="23"/>
        <end position="32"/>
    </location>
</feature>
<accession>A0AAV4A4T0</accession>
<evidence type="ECO:0000313" key="9">
    <source>
        <dbReference type="EMBL" id="GFO01648.1"/>
    </source>
</evidence>
<feature type="region of interest" description="Disordered" evidence="7">
    <location>
        <begin position="1"/>
        <end position="37"/>
    </location>
</feature>
<protein>
    <submittedName>
        <fullName evidence="9">Catalase</fullName>
    </submittedName>
</protein>
<proteinExistence type="inferred from homology"/>
<dbReference type="EMBL" id="BLXT01003538">
    <property type="protein sequence ID" value="GFO01648.1"/>
    <property type="molecule type" value="Genomic_DNA"/>
</dbReference>
<dbReference type="GO" id="GO:0005777">
    <property type="term" value="C:peroxisome"/>
    <property type="evidence" value="ECO:0007669"/>
    <property type="project" value="TreeGrafter"/>
</dbReference>
<dbReference type="GO" id="GO:0042542">
    <property type="term" value="P:response to hydrogen peroxide"/>
    <property type="evidence" value="ECO:0007669"/>
    <property type="project" value="TreeGrafter"/>
</dbReference>
<organism evidence="9 10">
    <name type="scientific">Plakobranchus ocellatus</name>
    <dbReference type="NCBI Taxonomy" id="259542"/>
    <lineage>
        <taxon>Eukaryota</taxon>
        <taxon>Metazoa</taxon>
        <taxon>Spiralia</taxon>
        <taxon>Lophotrochozoa</taxon>
        <taxon>Mollusca</taxon>
        <taxon>Gastropoda</taxon>
        <taxon>Heterobranchia</taxon>
        <taxon>Euthyneura</taxon>
        <taxon>Panpulmonata</taxon>
        <taxon>Sacoglossa</taxon>
        <taxon>Placobranchoidea</taxon>
        <taxon>Plakobranchidae</taxon>
        <taxon>Plakobranchus</taxon>
    </lineage>
</organism>
<name>A0AAV4A4T0_9GAST</name>
<dbReference type="GO" id="GO:0042744">
    <property type="term" value="P:hydrogen peroxide catabolic process"/>
    <property type="evidence" value="ECO:0007669"/>
    <property type="project" value="TreeGrafter"/>
</dbReference>
<dbReference type="InterPro" id="IPR020835">
    <property type="entry name" value="Catalase_sf"/>
</dbReference>
<dbReference type="InterPro" id="IPR010582">
    <property type="entry name" value="Catalase_immune_responsive"/>
</dbReference>
<evidence type="ECO:0000256" key="4">
    <source>
        <dbReference type="ARBA" id="ARBA00022723"/>
    </source>
</evidence>
<keyword evidence="6" id="KW-0408">Iron</keyword>
<keyword evidence="5" id="KW-0560">Oxidoreductase</keyword>
<evidence type="ECO:0000313" key="10">
    <source>
        <dbReference type="Proteomes" id="UP000735302"/>
    </source>
</evidence>
<dbReference type="Pfam" id="PF06628">
    <property type="entry name" value="Catalase-rel"/>
    <property type="match status" value="1"/>
</dbReference>
<dbReference type="AlphaFoldDB" id="A0AAV4A4T0"/>
<dbReference type="GO" id="GO:0004096">
    <property type="term" value="F:catalase activity"/>
    <property type="evidence" value="ECO:0007669"/>
    <property type="project" value="InterPro"/>
</dbReference>
<keyword evidence="4" id="KW-0479">Metal-binding</keyword>
<keyword evidence="2" id="KW-0575">Peroxidase</keyword>
<evidence type="ECO:0000256" key="5">
    <source>
        <dbReference type="ARBA" id="ARBA00023002"/>
    </source>
</evidence>
<evidence type="ECO:0000256" key="3">
    <source>
        <dbReference type="ARBA" id="ARBA00022617"/>
    </source>
</evidence>